<dbReference type="EMBL" id="CALNXK010000052">
    <property type="protein sequence ID" value="CAH3133160.1"/>
    <property type="molecule type" value="Genomic_DNA"/>
</dbReference>
<name>A0ABN8P5L9_9CNID</name>
<accession>A0ABN8P5L9</accession>
<evidence type="ECO:0000313" key="2">
    <source>
        <dbReference type="Proteomes" id="UP001159405"/>
    </source>
</evidence>
<sequence length="106" mass="11957">YRFSVKQKAYLTAKFNIGQSTGRKVDASLVARDMRHAHGSNGERLFKSTEFLTSQQISSYFSRLSATTRQQSLTHEADLTAIEDDELFHGQRPGDGFCHTPTSHCF</sequence>
<organism evidence="1 2">
    <name type="scientific">Porites lobata</name>
    <dbReference type="NCBI Taxonomy" id="104759"/>
    <lineage>
        <taxon>Eukaryota</taxon>
        <taxon>Metazoa</taxon>
        <taxon>Cnidaria</taxon>
        <taxon>Anthozoa</taxon>
        <taxon>Hexacorallia</taxon>
        <taxon>Scleractinia</taxon>
        <taxon>Fungiina</taxon>
        <taxon>Poritidae</taxon>
        <taxon>Porites</taxon>
    </lineage>
</organism>
<evidence type="ECO:0000313" key="1">
    <source>
        <dbReference type="EMBL" id="CAH3133160.1"/>
    </source>
</evidence>
<feature type="non-terminal residue" evidence="1">
    <location>
        <position position="1"/>
    </location>
</feature>
<proteinExistence type="predicted"/>
<protein>
    <submittedName>
        <fullName evidence="1">Uncharacterized protein</fullName>
    </submittedName>
</protein>
<keyword evidence="2" id="KW-1185">Reference proteome</keyword>
<gene>
    <name evidence="1" type="ORF">PLOB_00036672</name>
</gene>
<dbReference type="Proteomes" id="UP001159405">
    <property type="component" value="Unassembled WGS sequence"/>
</dbReference>
<comment type="caution">
    <text evidence="1">The sequence shown here is derived from an EMBL/GenBank/DDBJ whole genome shotgun (WGS) entry which is preliminary data.</text>
</comment>
<reference evidence="1 2" key="1">
    <citation type="submission" date="2022-05" db="EMBL/GenBank/DDBJ databases">
        <authorList>
            <consortium name="Genoscope - CEA"/>
            <person name="William W."/>
        </authorList>
    </citation>
    <scope>NUCLEOTIDE SEQUENCE [LARGE SCALE GENOMIC DNA]</scope>
</reference>